<evidence type="ECO:0000313" key="1">
    <source>
        <dbReference type="EMBL" id="KAK9718574.1"/>
    </source>
</evidence>
<sequence length="146" mass="16861">MPPLVCPSDSKPTANLGCQTLAQKFPNSNINQCCAFRERCIRTCDHSKLMCEYEFSMCMLSICQSLSLQYPILDHKTCLKRWSDIHSDGYKSLNLTDAYDFSCEYMFELRKVSGCSNPYGTPKSIYLDTYSDPELDTFQRFWDIPL</sequence>
<dbReference type="EMBL" id="JASJQH010007089">
    <property type="protein sequence ID" value="KAK9718574.1"/>
    <property type="molecule type" value="Genomic_DNA"/>
</dbReference>
<protein>
    <submittedName>
        <fullName evidence="1">Uncharacterized protein</fullName>
    </submittedName>
</protein>
<dbReference type="Proteomes" id="UP001479436">
    <property type="component" value="Unassembled WGS sequence"/>
</dbReference>
<evidence type="ECO:0000313" key="2">
    <source>
        <dbReference type="Proteomes" id="UP001479436"/>
    </source>
</evidence>
<comment type="caution">
    <text evidence="1">The sequence shown here is derived from an EMBL/GenBank/DDBJ whole genome shotgun (WGS) entry which is preliminary data.</text>
</comment>
<keyword evidence="2" id="KW-1185">Reference proteome</keyword>
<name>A0ABR2W366_9FUNG</name>
<proteinExistence type="predicted"/>
<gene>
    <name evidence="1" type="ORF">K7432_005424</name>
</gene>
<reference evidence="1 2" key="1">
    <citation type="submission" date="2023-04" db="EMBL/GenBank/DDBJ databases">
        <title>Genome of Basidiobolus ranarum AG-B5.</title>
        <authorList>
            <person name="Stajich J.E."/>
            <person name="Carter-House D."/>
            <person name="Gryganskyi A."/>
        </authorList>
    </citation>
    <scope>NUCLEOTIDE SEQUENCE [LARGE SCALE GENOMIC DNA]</scope>
    <source>
        <strain evidence="1 2">AG-B5</strain>
    </source>
</reference>
<organism evidence="1 2">
    <name type="scientific">Basidiobolus ranarum</name>
    <dbReference type="NCBI Taxonomy" id="34480"/>
    <lineage>
        <taxon>Eukaryota</taxon>
        <taxon>Fungi</taxon>
        <taxon>Fungi incertae sedis</taxon>
        <taxon>Zoopagomycota</taxon>
        <taxon>Entomophthoromycotina</taxon>
        <taxon>Basidiobolomycetes</taxon>
        <taxon>Basidiobolales</taxon>
        <taxon>Basidiobolaceae</taxon>
        <taxon>Basidiobolus</taxon>
    </lineage>
</organism>
<accession>A0ABR2W366</accession>